<name>A0A8J1T6W1_OWEFU</name>
<dbReference type="InterPro" id="IPR017452">
    <property type="entry name" value="GPCR_Rhodpsn_7TM"/>
</dbReference>
<keyword evidence="4" id="KW-1133">Transmembrane helix</keyword>
<dbReference type="PROSITE" id="PS50262">
    <property type="entry name" value="G_PROTEIN_RECEP_F1_2"/>
    <property type="match status" value="1"/>
</dbReference>
<comment type="subcellular location">
    <subcellularLocation>
        <location evidence="1">Cell membrane</location>
        <topology evidence="1">Multi-pass membrane protein</topology>
    </subcellularLocation>
</comment>
<accession>A0A8J1T6W1</accession>
<dbReference type="GO" id="GO:0005886">
    <property type="term" value="C:plasma membrane"/>
    <property type="evidence" value="ECO:0007669"/>
    <property type="project" value="UniProtKB-SubCell"/>
</dbReference>
<dbReference type="PRINTS" id="PR00237">
    <property type="entry name" value="GPCRRHODOPSN"/>
</dbReference>
<comment type="caution">
    <text evidence="9">The sequence shown here is derived from an EMBL/GenBank/DDBJ whole genome shotgun (WGS) entry which is preliminary data.</text>
</comment>
<keyword evidence="8" id="KW-0807">Transducer</keyword>
<dbReference type="EMBL" id="CAIIXF020000005">
    <property type="protein sequence ID" value="CAH1783945.1"/>
    <property type="molecule type" value="Genomic_DNA"/>
</dbReference>
<dbReference type="OrthoDB" id="5980076at2759"/>
<dbReference type="InterPro" id="IPR000276">
    <property type="entry name" value="GPCR_Rhodpsn"/>
</dbReference>
<organism evidence="9 10">
    <name type="scientific">Owenia fusiformis</name>
    <name type="common">Polychaete worm</name>
    <dbReference type="NCBI Taxonomy" id="6347"/>
    <lineage>
        <taxon>Eukaryota</taxon>
        <taxon>Metazoa</taxon>
        <taxon>Spiralia</taxon>
        <taxon>Lophotrochozoa</taxon>
        <taxon>Annelida</taxon>
        <taxon>Polychaeta</taxon>
        <taxon>Sedentaria</taxon>
        <taxon>Canalipalpata</taxon>
        <taxon>Sabellida</taxon>
        <taxon>Oweniida</taxon>
        <taxon>Oweniidae</taxon>
        <taxon>Owenia</taxon>
    </lineage>
</organism>
<reference evidence="9" key="1">
    <citation type="submission" date="2022-03" db="EMBL/GenBank/DDBJ databases">
        <authorList>
            <person name="Martin C."/>
        </authorList>
    </citation>
    <scope>NUCLEOTIDE SEQUENCE</scope>
</reference>
<evidence type="ECO:0000256" key="3">
    <source>
        <dbReference type="ARBA" id="ARBA00022692"/>
    </source>
</evidence>
<dbReference type="PANTHER" id="PTHR24228:SF59">
    <property type="entry name" value="NEUROPEPTIDE RECEPTOR 15"/>
    <property type="match status" value="1"/>
</dbReference>
<evidence type="ECO:0000256" key="2">
    <source>
        <dbReference type="ARBA" id="ARBA00022475"/>
    </source>
</evidence>
<dbReference type="GO" id="GO:0004930">
    <property type="term" value="F:G protein-coupled receptor activity"/>
    <property type="evidence" value="ECO:0007669"/>
    <property type="project" value="UniProtKB-KW"/>
</dbReference>
<keyword evidence="10" id="KW-1185">Reference proteome</keyword>
<dbReference type="SUPFAM" id="SSF81321">
    <property type="entry name" value="Family A G protein-coupled receptor-like"/>
    <property type="match status" value="1"/>
</dbReference>
<keyword evidence="7" id="KW-0675">Receptor</keyword>
<evidence type="ECO:0000256" key="5">
    <source>
        <dbReference type="ARBA" id="ARBA00023040"/>
    </source>
</evidence>
<keyword evidence="6" id="KW-0472">Membrane</keyword>
<keyword evidence="3" id="KW-0812">Transmembrane</keyword>
<dbReference type="PANTHER" id="PTHR24228">
    <property type="entry name" value="B2 BRADYKININ RECEPTOR/ANGIOTENSIN II RECEPTOR"/>
    <property type="match status" value="1"/>
</dbReference>
<dbReference type="Pfam" id="PF00001">
    <property type="entry name" value="7tm_1"/>
    <property type="match status" value="1"/>
</dbReference>
<evidence type="ECO:0000256" key="4">
    <source>
        <dbReference type="ARBA" id="ARBA00022989"/>
    </source>
</evidence>
<gene>
    <name evidence="9" type="ORF">OFUS_LOCUS10213</name>
</gene>
<evidence type="ECO:0000256" key="1">
    <source>
        <dbReference type="ARBA" id="ARBA00004651"/>
    </source>
</evidence>
<dbReference type="Proteomes" id="UP000749559">
    <property type="component" value="Unassembled WGS sequence"/>
</dbReference>
<evidence type="ECO:0000313" key="10">
    <source>
        <dbReference type="Proteomes" id="UP000749559"/>
    </source>
</evidence>
<sequence>MAITFVPSGIITGVCYSKLWKHTKAYQNQITPSTNQVKRACKTGEKALRSLALIFGMFYLCWLPFVTEHVAKAIMGHDEYIPKWLEIASYLLAISNSFCNPIIYYWTKRAYRAAVRKALCKGGTEVVPIDSSRDLVTLAKPKDNPNEALTAAQKKVEDNFCTTQFKENSRLPTHNDVQSQGIQQRTSASSVRIDDLGISFTTI</sequence>
<dbReference type="AlphaFoldDB" id="A0A8J1T6W1"/>
<keyword evidence="2" id="KW-1003">Cell membrane</keyword>
<evidence type="ECO:0000256" key="6">
    <source>
        <dbReference type="ARBA" id="ARBA00023136"/>
    </source>
</evidence>
<dbReference type="CDD" id="cd00637">
    <property type="entry name" value="7tm_classA_rhodopsin-like"/>
    <property type="match status" value="1"/>
</dbReference>
<evidence type="ECO:0000256" key="8">
    <source>
        <dbReference type="ARBA" id="ARBA00023224"/>
    </source>
</evidence>
<protein>
    <submittedName>
        <fullName evidence="9">Uncharacterized protein</fullName>
    </submittedName>
</protein>
<evidence type="ECO:0000313" key="9">
    <source>
        <dbReference type="EMBL" id="CAH1783945.1"/>
    </source>
</evidence>
<keyword evidence="5" id="KW-0297">G-protein coupled receptor</keyword>
<evidence type="ECO:0000256" key="7">
    <source>
        <dbReference type="ARBA" id="ARBA00023170"/>
    </source>
</evidence>
<proteinExistence type="predicted"/>
<dbReference type="Gene3D" id="1.20.1070.10">
    <property type="entry name" value="Rhodopsin 7-helix transmembrane proteins"/>
    <property type="match status" value="1"/>
</dbReference>